<dbReference type="InterPro" id="IPR003439">
    <property type="entry name" value="ABC_transporter-like_ATP-bd"/>
</dbReference>
<evidence type="ECO:0000313" key="13">
    <source>
        <dbReference type="Proteomes" id="UP000001106"/>
    </source>
</evidence>
<dbReference type="KEGG" id="mae:Maeo_1422"/>
<dbReference type="Gene3D" id="2.40.50.100">
    <property type="match status" value="1"/>
</dbReference>
<dbReference type="GO" id="GO:1901238">
    <property type="term" value="F:ABC-type tungstate transporter activity"/>
    <property type="evidence" value="ECO:0007669"/>
    <property type="project" value="UniProtKB-EC"/>
</dbReference>
<dbReference type="GO" id="GO:0005886">
    <property type="term" value="C:plasma membrane"/>
    <property type="evidence" value="ECO:0007669"/>
    <property type="project" value="UniProtKB-SubCell"/>
</dbReference>
<dbReference type="STRING" id="419665.Maeo_1422"/>
<dbReference type="Proteomes" id="UP000001106">
    <property type="component" value="Chromosome"/>
</dbReference>
<evidence type="ECO:0000256" key="1">
    <source>
        <dbReference type="ARBA" id="ARBA00004202"/>
    </source>
</evidence>
<dbReference type="PANTHER" id="PTHR42781:SF4">
    <property type="entry name" value="SPERMIDINE_PUTRESCINE IMPORT ATP-BINDING PROTEIN POTA"/>
    <property type="match status" value="1"/>
</dbReference>
<keyword evidence="3" id="KW-0500">Molybdenum</keyword>
<dbReference type="AlphaFoldDB" id="A6UWX6"/>
<keyword evidence="5" id="KW-0067">ATP-binding</keyword>
<evidence type="ECO:0000256" key="10">
    <source>
        <dbReference type="ARBA" id="ARBA00047936"/>
    </source>
</evidence>
<reference evidence="12" key="1">
    <citation type="submission" date="2007-06" db="EMBL/GenBank/DDBJ databases">
        <title>Complete sequence of Methanococcus aeolicus Nankai-3.</title>
        <authorList>
            <consortium name="US DOE Joint Genome Institute"/>
            <person name="Copeland A."/>
            <person name="Lucas S."/>
            <person name="Lapidus A."/>
            <person name="Barry K."/>
            <person name="Glavina del Rio T."/>
            <person name="Dalin E."/>
            <person name="Tice H."/>
            <person name="Pitluck S."/>
            <person name="Chain P."/>
            <person name="Malfatti S."/>
            <person name="Shin M."/>
            <person name="Vergez L."/>
            <person name="Schmutz J."/>
            <person name="Larimer F."/>
            <person name="Land M."/>
            <person name="Hauser L."/>
            <person name="Kyrpides N."/>
            <person name="Lykidis A."/>
            <person name="Sieprawska-Lupa M."/>
            <person name="Whitman W.B."/>
            <person name="Richardson P."/>
        </authorList>
    </citation>
    <scope>NUCLEOTIDE SEQUENCE [LARGE SCALE GENOMIC DNA]</scope>
    <source>
        <strain evidence="12">Nankai-3</strain>
    </source>
</reference>
<evidence type="ECO:0000256" key="9">
    <source>
        <dbReference type="ARBA" id="ARBA00041133"/>
    </source>
</evidence>
<dbReference type="RefSeq" id="WP_011974130.1">
    <property type="nucleotide sequence ID" value="NC_009635.1"/>
</dbReference>
<dbReference type="InterPro" id="IPR027417">
    <property type="entry name" value="P-loop_NTPase"/>
</dbReference>
<dbReference type="PROSITE" id="PS50893">
    <property type="entry name" value="ABC_TRANSPORTER_2"/>
    <property type="match status" value="1"/>
</dbReference>
<proteinExistence type="inferred from homology"/>
<comment type="similarity">
    <text evidence="6">Belongs to the ABC transporter superfamily. Sulfate/tungstate importer (TC 3.A.1.6) family.</text>
</comment>
<dbReference type="GO" id="GO:0016887">
    <property type="term" value="F:ATP hydrolysis activity"/>
    <property type="evidence" value="ECO:0007669"/>
    <property type="project" value="InterPro"/>
</dbReference>
<evidence type="ECO:0000256" key="6">
    <source>
        <dbReference type="ARBA" id="ARBA00038307"/>
    </source>
</evidence>
<sequence>MLEIKNLKKKLNDFTLEIDNLTIKDDDYFIFLGLSGSGKTTLLEIMAGFSKADSGTILLDGKDITNKPINKRNIALCNGKYLFPHLTISKNIELGIKNNSNKNDKIEIIENIAKTLKIKHLLNRYPKNLSMGERQRVSLAMALAMEPRIILLDEPLSSLDRLIHEELLYELREIYHNSNNTTTTIIHVTHDFNEAIALSNNIAILNKGKIEQMGNIKEILRYPKSEFVAKFTGLRNLLNGRVIKQLNENEEIYLFKNENITIQLNGNDKRITKFIDNSKNQIYKKALLGVRPEEIMIINNCKCHYRNENMYSGKIIEIFHSSLCTYQIIIDANNLNLICEVVKCHVDKMKLKIGSKITFCINNAMIIYDPSNK</sequence>
<dbReference type="eggNOG" id="arCOG00178">
    <property type="taxonomic scope" value="Archaea"/>
</dbReference>
<dbReference type="OrthoDB" id="18368at2157"/>
<dbReference type="EC" id="7.3.2.6" evidence="8"/>
<comment type="catalytic activity">
    <reaction evidence="10">
        <text>tungstate(in) + ATP + H2O = tungstate(out) + ADP + phosphate + H(+)</text>
        <dbReference type="Rhea" id="RHEA:35027"/>
        <dbReference type="ChEBI" id="CHEBI:15377"/>
        <dbReference type="ChEBI" id="CHEBI:15378"/>
        <dbReference type="ChEBI" id="CHEBI:30616"/>
        <dbReference type="ChEBI" id="CHEBI:43474"/>
        <dbReference type="ChEBI" id="CHEBI:46502"/>
        <dbReference type="ChEBI" id="CHEBI:456216"/>
        <dbReference type="EC" id="7.3.2.6"/>
    </reaction>
</comment>
<keyword evidence="4" id="KW-0547">Nucleotide-binding</keyword>
<dbReference type="GeneID" id="5327319"/>
<feature type="domain" description="ABC transporter" evidence="11">
    <location>
        <begin position="2"/>
        <end position="232"/>
    </location>
</feature>
<keyword evidence="2" id="KW-0813">Transport</keyword>
<comment type="subunit">
    <text evidence="7">The complex is composed of two ATP-binding proteins (WtpC), two transmembrane proteins (WtpB) and a solute-binding protein (WtpA).</text>
</comment>
<evidence type="ECO:0000256" key="5">
    <source>
        <dbReference type="ARBA" id="ARBA00022840"/>
    </source>
</evidence>
<organism evidence="12 13">
    <name type="scientific">Methanococcus aeolicus (strain ATCC BAA-1280 / DSM 17508 / OCM 812 / Nankai-3)</name>
    <dbReference type="NCBI Taxonomy" id="419665"/>
    <lineage>
        <taxon>Archaea</taxon>
        <taxon>Methanobacteriati</taxon>
        <taxon>Methanobacteriota</taxon>
        <taxon>Methanomada group</taxon>
        <taxon>Methanococci</taxon>
        <taxon>Methanococcales</taxon>
        <taxon>Methanococcaceae</taxon>
        <taxon>Methanococcus</taxon>
    </lineage>
</organism>
<dbReference type="HOGENOM" id="CLU_000604_1_1_2"/>
<evidence type="ECO:0000259" key="11">
    <source>
        <dbReference type="PROSITE" id="PS50893"/>
    </source>
</evidence>
<evidence type="ECO:0000313" key="12">
    <source>
        <dbReference type="EMBL" id="ABR56998.1"/>
    </source>
</evidence>
<protein>
    <recommendedName>
        <fullName evidence="9">Molybdate/tungstate import ATP-binding protein WtpC</fullName>
        <ecNumber evidence="8">7.3.2.6</ecNumber>
    </recommendedName>
</protein>
<evidence type="ECO:0000256" key="7">
    <source>
        <dbReference type="ARBA" id="ARBA00038781"/>
    </source>
</evidence>
<dbReference type="EMBL" id="CP000743">
    <property type="protein sequence ID" value="ABR56998.1"/>
    <property type="molecule type" value="Genomic_DNA"/>
</dbReference>
<keyword evidence="13" id="KW-1185">Reference proteome</keyword>
<dbReference type="SUPFAM" id="SSF52540">
    <property type="entry name" value="P-loop containing nucleoside triphosphate hydrolases"/>
    <property type="match status" value="1"/>
</dbReference>
<dbReference type="GO" id="GO:0005524">
    <property type="term" value="F:ATP binding"/>
    <property type="evidence" value="ECO:0007669"/>
    <property type="project" value="UniProtKB-KW"/>
</dbReference>
<name>A6UWX6_META3</name>
<dbReference type="Gene3D" id="3.40.50.300">
    <property type="entry name" value="P-loop containing nucleotide triphosphate hydrolases"/>
    <property type="match status" value="1"/>
</dbReference>
<evidence type="ECO:0000256" key="3">
    <source>
        <dbReference type="ARBA" id="ARBA00022505"/>
    </source>
</evidence>
<evidence type="ECO:0000256" key="4">
    <source>
        <dbReference type="ARBA" id="ARBA00022741"/>
    </source>
</evidence>
<evidence type="ECO:0000256" key="2">
    <source>
        <dbReference type="ARBA" id="ARBA00022448"/>
    </source>
</evidence>
<evidence type="ECO:0000256" key="8">
    <source>
        <dbReference type="ARBA" id="ARBA00039025"/>
    </source>
</evidence>
<accession>A6UWX6</accession>
<dbReference type="SMART" id="SM00382">
    <property type="entry name" value="AAA"/>
    <property type="match status" value="1"/>
</dbReference>
<dbReference type="PANTHER" id="PTHR42781">
    <property type="entry name" value="SPERMIDINE/PUTRESCINE IMPORT ATP-BINDING PROTEIN POTA"/>
    <property type="match status" value="1"/>
</dbReference>
<dbReference type="Pfam" id="PF00005">
    <property type="entry name" value="ABC_tran"/>
    <property type="match status" value="1"/>
</dbReference>
<dbReference type="InterPro" id="IPR050093">
    <property type="entry name" value="ABC_SmlMolc_Importer"/>
</dbReference>
<gene>
    <name evidence="12" type="ordered locus">Maeo_1422</name>
</gene>
<dbReference type="InterPro" id="IPR003593">
    <property type="entry name" value="AAA+_ATPase"/>
</dbReference>
<comment type="subcellular location">
    <subcellularLocation>
        <location evidence="1">Cell membrane</location>
        <topology evidence="1">Peripheral membrane protein</topology>
    </subcellularLocation>
</comment>